<evidence type="ECO:0000259" key="14">
    <source>
        <dbReference type="PROSITE" id="PS52004"/>
    </source>
</evidence>
<evidence type="ECO:0000313" key="15">
    <source>
        <dbReference type="EMBL" id="NDU95999.1"/>
    </source>
</evidence>
<dbReference type="InterPro" id="IPR014030">
    <property type="entry name" value="Ketoacyl_synth_N"/>
</dbReference>
<comment type="catalytic activity">
    <reaction evidence="11">
        <text>(3Z)-decenoyl-[ACP] + malonyl-[ACP] + H(+) = 3-oxo-(5Z)-dodecenoyl-[ACP] + holo-[ACP] + CO2</text>
        <dbReference type="Rhea" id="RHEA:54940"/>
        <dbReference type="Rhea" id="RHEA-COMP:9623"/>
        <dbReference type="Rhea" id="RHEA-COMP:9685"/>
        <dbReference type="Rhea" id="RHEA-COMP:9927"/>
        <dbReference type="Rhea" id="RHEA-COMP:14042"/>
        <dbReference type="ChEBI" id="CHEBI:15378"/>
        <dbReference type="ChEBI" id="CHEBI:16526"/>
        <dbReference type="ChEBI" id="CHEBI:64479"/>
        <dbReference type="ChEBI" id="CHEBI:78449"/>
        <dbReference type="ChEBI" id="CHEBI:78798"/>
        <dbReference type="ChEBI" id="CHEBI:138410"/>
    </reaction>
    <physiologicalReaction direction="left-to-right" evidence="11">
        <dbReference type="Rhea" id="RHEA:54941"/>
    </physiologicalReaction>
</comment>
<dbReference type="Proteomes" id="UP000474175">
    <property type="component" value="Unassembled WGS sequence"/>
</dbReference>
<evidence type="ECO:0000256" key="11">
    <source>
        <dbReference type="ARBA" id="ARBA00048121"/>
    </source>
</evidence>
<dbReference type="GO" id="GO:0006633">
    <property type="term" value="P:fatty acid biosynthetic process"/>
    <property type="evidence" value="ECO:0007669"/>
    <property type="project" value="TreeGrafter"/>
</dbReference>
<dbReference type="EMBL" id="JAAFZH010000005">
    <property type="protein sequence ID" value="NDU95999.1"/>
    <property type="molecule type" value="Genomic_DNA"/>
</dbReference>
<dbReference type="GO" id="GO:0005829">
    <property type="term" value="C:cytosol"/>
    <property type="evidence" value="ECO:0007669"/>
    <property type="project" value="TreeGrafter"/>
</dbReference>
<evidence type="ECO:0000256" key="6">
    <source>
        <dbReference type="ARBA" id="ARBA00022679"/>
    </source>
</evidence>
<name>A0A6L9LH72_9BACT</name>
<evidence type="ECO:0000256" key="2">
    <source>
        <dbReference type="ARBA" id="ARBA00008467"/>
    </source>
</evidence>
<evidence type="ECO:0000256" key="4">
    <source>
        <dbReference type="ARBA" id="ARBA00013191"/>
    </source>
</evidence>
<dbReference type="InterPro" id="IPR020841">
    <property type="entry name" value="PKS_Beta-ketoAc_synthase_dom"/>
</dbReference>
<dbReference type="PANTHER" id="PTHR11712">
    <property type="entry name" value="POLYKETIDE SYNTHASE-RELATED"/>
    <property type="match status" value="1"/>
</dbReference>
<evidence type="ECO:0000256" key="8">
    <source>
        <dbReference type="ARBA" id="ARBA00039450"/>
    </source>
</evidence>
<comment type="subunit">
    <text evidence="3">Homodimer.</text>
</comment>
<evidence type="ECO:0000256" key="7">
    <source>
        <dbReference type="ARBA" id="ARBA00023315"/>
    </source>
</evidence>
<evidence type="ECO:0000256" key="10">
    <source>
        <dbReference type="ARBA" id="ARBA00042143"/>
    </source>
</evidence>
<gene>
    <name evidence="15" type="ORF">GK108_14040</name>
</gene>
<comment type="similarity">
    <text evidence="2 13">Belongs to the thiolase-like superfamily. Beta-ketoacyl-ACP synthases family.</text>
</comment>
<evidence type="ECO:0000313" key="16">
    <source>
        <dbReference type="Proteomes" id="UP000474175"/>
    </source>
</evidence>
<keyword evidence="6 13" id="KW-0808">Transferase</keyword>
<comment type="caution">
    <text evidence="15">The sequence shown here is derived from an EMBL/GenBank/DDBJ whole genome shotgun (WGS) entry which is preliminary data.</text>
</comment>
<dbReference type="GO" id="GO:0004315">
    <property type="term" value="F:3-oxoacyl-[acyl-carrier-protein] synthase activity"/>
    <property type="evidence" value="ECO:0007669"/>
    <property type="project" value="UniProtKB-EC"/>
</dbReference>
<dbReference type="InterPro" id="IPR000794">
    <property type="entry name" value="Beta-ketoacyl_synthase"/>
</dbReference>
<keyword evidence="16" id="KW-1185">Reference proteome</keyword>
<sequence length="430" mass="45578">MRNRVVITGLGVVAPNAVGLPAFREAIQQGRSGITFHQELADLKFSCQIGGIPPITETDKKQYFTDLQLQQLNSSGVIYGVMAGMEAWRHAGLPVATDEPDWESGIVFGTGLLGIEKIRESVYKIDQGQVRRLGSTAVVQTMVSGVSAYLGGMIGCGNQLTANSSACSTGTEALLMAYERIAFGSATRMLAGSCNDHGPYLWGGFDAMRVLPYQYNQSPDRASRPLSASASGFVPGSGAGALVLESLESALERNATIYAEVRGGHVNSGGQRGGGSMTAPNAAAVQRCIQKAVEQAGIQPDDIDLIDGHLTATLKDPDEVRGWVNALGRSGSEFPYINSLKSMVGHCLSAAGSIECVAAVLELHEGFIYPSMNCEDLHPAITDLIDPSRIPQQCIQKPVNVVAKANFGFGDVNACVILTNYQIQTAHANE</sequence>
<dbReference type="SMART" id="SM00825">
    <property type="entry name" value="PKS_KS"/>
    <property type="match status" value="1"/>
</dbReference>
<keyword evidence="5" id="KW-0963">Cytoplasm</keyword>
<evidence type="ECO:0000256" key="9">
    <source>
        <dbReference type="ARBA" id="ARBA00041620"/>
    </source>
</evidence>
<dbReference type="Pfam" id="PF02801">
    <property type="entry name" value="Ketoacyl-synt_C"/>
    <property type="match status" value="1"/>
</dbReference>
<keyword evidence="7" id="KW-0012">Acyltransferase</keyword>
<feature type="domain" description="Ketosynthase family 3 (KS3)" evidence="14">
    <location>
        <begin position="2"/>
        <end position="420"/>
    </location>
</feature>
<reference evidence="15 16" key="1">
    <citation type="submission" date="2020-02" db="EMBL/GenBank/DDBJ databases">
        <title>Draft genome sequence of two Spirosoma agri KCTC 52727 and Spirosoma terrae KCTC 52035.</title>
        <authorList>
            <person name="Rojas J."/>
            <person name="Ambika Manirajan B."/>
            <person name="Suarez C."/>
            <person name="Ratering S."/>
            <person name="Schnell S."/>
        </authorList>
    </citation>
    <scope>NUCLEOTIDE SEQUENCE [LARGE SCALE GENOMIC DNA]</scope>
    <source>
        <strain evidence="15 16">KCTC 52035</strain>
    </source>
</reference>
<organism evidence="15 16">
    <name type="scientific">Spirosoma terrae</name>
    <dbReference type="NCBI Taxonomy" id="1968276"/>
    <lineage>
        <taxon>Bacteria</taxon>
        <taxon>Pseudomonadati</taxon>
        <taxon>Bacteroidota</taxon>
        <taxon>Cytophagia</taxon>
        <taxon>Cytophagales</taxon>
        <taxon>Cytophagaceae</taxon>
        <taxon>Spirosoma</taxon>
    </lineage>
</organism>
<dbReference type="InterPro" id="IPR016039">
    <property type="entry name" value="Thiolase-like"/>
</dbReference>
<evidence type="ECO:0000256" key="12">
    <source>
        <dbReference type="ARBA" id="ARBA00048506"/>
    </source>
</evidence>
<dbReference type="Gene3D" id="3.40.47.10">
    <property type="match status" value="2"/>
</dbReference>
<dbReference type="SUPFAM" id="SSF53901">
    <property type="entry name" value="Thiolase-like"/>
    <property type="match status" value="2"/>
</dbReference>
<evidence type="ECO:0000256" key="3">
    <source>
        <dbReference type="ARBA" id="ARBA00011738"/>
    </source>
</evidence>
<evidence type="ECO:0000256" key="13">
    <source>
        <dbReference type="RuleBase" id="RU003694"/>
    </source>
</evidence>
<dbReference type="RefSeq" id="WP_163949160.1">
    <property type="nucleotide sequence ID" value="NZ_JAAFZH010000005.1"/>
</dbReference>
<dbReference type="AlphaFoldDB" id="A0A6L9LH72"/>
<dbReference type="CDD" id="cd00834">
    <property type="entry name" value="KAS_I_II"/>
    <property type="match status" value="1"/>
</dbReference>
<dbReference type="PROSITE" id="PS52004">
    <property type="entry name" value="KS3_2"/>
    <property type="match status" value="1"/>
</dbReference>
<dbReference type="InterPro" id="IPR014031">
    <property type="entry name" value="Ketoacyl_synth_C"/>
</dbReference>
<dbReference type="PANTHER" id="PTHR11712:SF306">
    <property type="entry name" value="3-OXOACYL-[ACYL-CARRIER-PROTEIN] SYNTHASE 1"/>
    <property type="match status" value="1"/>
</dbReference>
<dbReference type="Pfam" id="PF00109">
    <property type="entry name" value="ketoacyl-synt"/>
    <property type="match status" value="1"/>
</dbReference>
<comment type="catalytic activity">
    <reaction evidence="12">
        <text>a fatty acyl-[ACP] + malonyl-[ACP] + H(+) = a 3-oxoacyl-[ACP] + holo-[ACP] + CO2</text>
        <dbReference type="Rhea" id="RHEA:22836"/>
        <dbReference type="Rhea" id="RHEA-COMP:9623"/>
        <dbReference type="Rhea" id="RHEA-COMP:9685"/>
        <dbReference type="Rhea" id="RHEA-COMP:9916"/>
        <dbReference type="Rhea" id="RHEA-COMP:14125"/>
        <dbReference type="ChEBI" id="CHEBI:15378"/>
        <dbReference type="ChEBI" id="CHEBI:16526"/>
        <dbReference type="ChEBI" id="CHEBI:64479"/>
        <dbReference type="ChEBI" id="CHEBI:78449"/>
        <dbReference type="ChEBI" id="CHEBI:78776"/>
        <dbReference type="ChEBI" id="CHEBI:138651"/>
        <dbReference type="EC" id="2.3.1.41"/>
    </reaction>
    <physiologicalReaction direction="left-to-right" evidence="12">
        <dbReference type="Rhea" id="RHEA:22837"/>
    </physiologicalReaction>
</comment>
<evidence type="ECO:0000256" key="5">
    <source>
        <dbReference type="ARBA" id="ARBA00022490"/>
    </source>
</evidence>
<accession>A0A6L9LH72</accession>
<protein>
    <recommendedName>
        <fullName evidence="8">3-oxoacyl-[acyl-carrier-protein] synthase 1</fullName>
        <ecNumber evidence="4">2.3.1.41</ecNumber>
    </recommendedName>
    <alternativeName>
        <fullName evidence="9">3-oxoacyl-[acyl-carrier-protein] synthase I</fullName>
    </alternativeName>
    <alternativeName>
        <fullName evidence="10">Beta-ketoacyl-ACP synthase I</fullName>
    </alternativeName>
</protein>
<proteinExistence type="inferred from homology"/>
<evidence type="ECO:0000256" key="1">
    <source>
        <dbReference type="ARBA" id="ARBA00004496"/>
    </source>
</evidence>
<dbReference type="EC" id="2.3.1.41" evidence="4"/>
<comment type="subcellular location">
    <subcellularLocation>
        <location evidence="1">Cytoplasm</location>
    </subcellularLocation>
</comment>